<feature type="domain" description="CBS" evidence="5">
    <location>
        <begin position="96"/>
        <end position="152"/>
    </location>
</feature>
<proteinExistence type="predicted"/>
<evidence type="ECO:0000313" key="6">
    <source>
        <dbReference type="EMBL" id="NJQ08858.1"/>
    </source>
</evidence>
<evidence type="ECO:0000256" key="2">
    <source>
        <dbReference type="PROSITE-ProRule" id="PRU00703"/>
    </source>
</evidence>
<dbReference type="AlphaFoldDB" id="A0A7X6D6K1"/>
<dbReference type="EMBL" id="JAAVJD010000479">
    <property type="protein sequence ID" value="NJQ08858.1"/>
    <property type="molecule type" value="Genomic_DNA"/>
</dbReference>
<dbReference type="InterPro" id="IPR017080">
    <property type="entry name" value="UCP036990_CBS_BON"/>
</dbReference>
<dbReference type="Gene3D" id="3.30.1340.30">
    <property type="match status" value="1"/>
</dbReference>
<dbReference type="PROSITE" id="PS51371">
    <property type="entry name" value="CBS"/>
    <property type="match status" value="2"/>
</dbReference>
<accession>A0A7X6D6K1</accession>
<dbReference type="Gene3D" id="3.10.580.10">
    <property type="entry name" value="CBS-domain"/>
    <property type="match status" value="1"/>
</dbReference>
<dbReference type="InterPro" id="IPR000644">
    <property type="entry name" value="CBS_dom"/>
</dbReference>
<dbReference type="Pfam" id="PF00571">
    <property type="entry name" value="CBS"/>
    <property type="match status" value="2"/>
</dbReference>
<evidence type="ECO:0000313" key="7">
    <source>
        <dbReference type="Proteomes" id="UP000578686"/>
    </source>
</evidence>
<protein>
    <submittedName>
        <fullName evidence="6">CBS domain-containing protein</fullName>
    </submittedName>
</protein>
<organism evidence="6 7">
    <name type="scientific">Streptomyces lonarensis</name>
    <dbReference type="NCBI Taxonomy" id="700599"/>
    <lineage>
        <taxon>Bacteria</taxon>
        <taxon>Bacillati</taxon>
        <taxon>Actinomycetota</taxon>
        <taxon>Actinomycetes</taxon>
        <taxon>Kitasatosporales</taxon>
        <taxon>Streptomycetaceae</taxon>
        <taxon>Streptomyces</taxon>
    </lineage>
</organism>
<dbReference type="InterPro" id="IPR046342">
    <property type="entry name" value="CBS_dom_sf"/>
</dbReference>
<name>A0A7X6D6K1_9ACTN</name>
<dbReference type="CDD" id="cd04586">
    <property type="entry name" value="CBS_pair_BON_assoc"/>
    <property type="match status" value="1"/>
</dbReference>
<dbReference type="InterPro" id="IPR007055">
    <property type="entry name" value="BON_dom"/>
</dbReference>
<dbReference type="PROSITE" id="PS50914">
    <property type="entry name" value="BON"/>
    <property type="match status" value="1"/>
</dbReference>
<dbReference type="PIRSF" id="PIRSF036990">
    <property type="entry name" value="UCP036990_CBS_BON"/>
    <property type="match status" value="1"/>
</dbReference>
<dbReference type="InterPro" id="IPR051257">
    <property type="entry name" value="Diverse_CBS-Domain"/>
</dbReference>
<keyword evidence="7" id="KW-1185">Reference proteome</keyword>
<comment type="caution">
    <text evidence="6">The sequence shown here is derived from an EMBL/GenBank/DDBJ whole genome shotgun (WGS) entry which is preliminary data.</text>
</comment>
<reference evidence="6 7" key="1">
    <citation type="submission" date="2020-03" db="EMBL/GenBank/DDBJ databases">
        <title>Draft genome of Streptomyces sp. ventii, isolated from the Axial Seamount in the Pacific Ocean, and resequencing of the two type strains Streptomyces lonarensis strain NCL 716 and Streptomyces bohaiensis strain 11A07.</title>
        <authorList>
            <person name="Loughran R.M."/>
            <person name="Pfannmuller K.M."/>
            <person name="Wasson B.J."/>
            <person name="Deadmond M.C."/>
            <person name="Paddock B.E."/>
            <person name="Koyack M.J."/>
            <person name="Gallegos D.A."/>
            <person name="Mitchell E.A."/>
            <person name="Ushijima B."/>
            <person name="Saw J.H."/>
            <person name="Mcphail K.L."/>
            <person name="Videau P."/>
        </authorList>
    </citation>
    <scope>NUCLEOTIDE SEQUENCE [LARGE SCALE GENOMIC DNA]</scope>
    <source>
        <strain evidence="6 7">NCL716</strain>
    </source>
</reference>
<feature type="domain" description="CBS" evidence="5">
    <location>
        <begin position="10"/>
        <end position="70"/>
    </location>
</feature>
<feature type="region of interest" description="Disordered" evidence="3">
    <location>
        <begin position="220"/>
        <end position="244"/>
    </location>
</feature>
<gene>
    <name evidence="6" type="ORF">HCN56_25645</name>
</gene>
<dbReference type="Proteomes" id="UP000578686">
    <property type="component" value="Unassembled WGS sequence"/>
</dbReference>
<dbReference type="PANTHER" id="PTHR43080">
    <property type="entry name" value="CBS DOMAIN-CONTAINING PROTEIN CBSX3, MITOCHONDRIAL"/>
    <property type="match status" value="1"/>
</dbReference>
<dbReference type="RefSeq" id="WP_167975047.1">
    <property type="nucleotide sequence ID" value="NZ_BHZG01000483.1"/>
</dbReference>
<evidence type="ECO:0000259" key="5">
    <source>
        <dbReference type="PROSITE" id="PS51371"/>
    </source>
</evidence>
<evidence type="ECO:0000256" key="1">
    <source>
        <dbReference type="ARBA" id="ARBA00023122"/>
    </source>
</evidence>
<evidence type="ECO:0000259" key="4">
    <source>
        <dbReference type="PROSITE" id="PS50914"/>
    </source>
</evidence>
<dbReference type="SUPFAM" id="SSF54631">
    <property type="entry name" value="CBS-domain pair"/>
    <property type="match status" value="1"/>
</dbReference>
<dbReference type="Pfam" id="PF04972">
    <property type="entry name" value="BON"/>
    <property type="match status" value="1"/>
</dbReference>
<sequence>MRHTKVGHVMATDVVTAVRETPYGELSRLLCVHRVGGLPVIDDEDRVIGVVSRGDLARRGPGPAGAGQPTPGQVVPGAVGLPGPAAATRGTAGELMATPPETVRAQARVVEAARLMARRRLGRLPVVDEEDRLVGIVTRRDLLRVFHRPDEEIRRAVTRDVVVDTLWLAPESVRVTVVDGVVTLEGATERLSEKEIAVRVTARVDGVVGVVDRLTYRIDDSRAEPPWPGGAEGAVPAPRQPAED</sequence>
<feature type="domain" description="BON" evidence="4">
    <location>
        <begin position="149"/>
        <end position="218"/>
    </location>
</feature>
<dbReference type="PANTHER" id="PTHR43080:SF29">
    <property type="entry name" value="OS02G0818000 PROTEIN"/>
    <property type="match status" value="1"/>
</dbReference>
<keyword evidence="1 2" id="KW-0129">CBS domain</keyword>
<evidence type="ECO:0000256" key="3">
    <source>
        <dbReference type="SAM" id="MobiDB-lite"/>
    </source>
</evidence>
<dbReference type="SMART" id="SM00116">
    <property type="entry name" value="CBS"/>
    <property type="match status" value="2"/>
</dbReference>